<feature type="region of interest" description="Disordered" evidence="1">
    <location>
        <begin position="110"/>
        <end position="131"/>
    </location>
</feature>
<dbReference type="OrthoDB" id="3926760at2759"/>
<reference evidence="2" key="1">
    <citation type="submission" date="2020-03" db="EMBL/GenBank/DDBJ databases">
        <title>Site-based positive gene gene selection in Geosmithia morbida across the United States reveals a broad range of putative effectors and factors for local host and environmental adapation.</title>
        <authorList>
            <person name="Onufrak A."/>
            <person name="Murdoch R.W."/>
            <person name="Gazis R."/>
            <person name="Huff M."/>
            <person name="Staton M."/>
            <person name="Klingeman W."/>
            <person name="Hadziabdic D."/>
        </authorList>
    </citation>
    <scope>NUCLEOTIDE SEQUENCE</scope>
    <source>
        <strain evidence="2">1262</strain>
    </source>
</reference>
<evidence type="ECO:0000313" key="2">
    <source>
        <dbReference type="EMBL" id="KAF4126584.1"/>
    </source>
</evidence>
<dbReference type="EMBL" id="JAANYQ010000001">
    <property type="protein sequence ID" value="KAF4126584.1"/>
    <property type="molecule type" value="Genomic_DNA"/>
</dbReference>
<comment type="caution">
    <text evidence="2">The sequence shown here is derived from an EMBL/GenBank/DDBJ whole genome shotgun (WGS) entry which is preliminary data.</text>
</comment>
<feature type="compositionally biased region" description="Basic and acidic residues" evidence="1">
    <location>
        <begin position="317"/>
        <end position="328"/>
    </location>
</feature>
<proteinExistence type="predicted"/>
<feature type="compositionally biased region" description="Polar residues" evidence="1">
    <location>
        <begin position="193"/>
        <end position="210"/>
    </location>
</feature>
<gene>
    <name evidence="2" type="ORF">GMORB2_0320</name>
</gene>
<feature type="region of interest" description="Disordered" evidence="1">
    <location>
        <begin position="55"/>
        <end position="91"/>
    </location>
</feature>
<protein>
    <submittedName>
        <fullName evidence="2">Uncharacterized protein</fullName>
    </submittedName>
</protein>
<feature type="compositionally biased region" description="Polar residues" evidence="1">
    <location>
        <begin position="300"/>
        <end position="313"/>
    </location>
</feature>
<accession>A0A9P4Z4M9</accession>
<feature type="compositionally biased region" description="Low complexity" evidence="1">
    <location>
        <begin position="335"/>
        <end position="350"/>
    </location>
</feature>
<dbReference type="Proteomes" id="UP000749293">
    <property type="component" value="Unassembled WGS sequence"/>
</dbReference>
<name>A0A9P4Z4M9_9HYPO</name>
<keyword evidence="3" id="KW-1185">Reference proteome</keyword>
<evidence type="ECO:0000313" key="3">
    <source>
        <dbReference type="Proteomes" id="UP000749293"/>
    </source>
</evidence>
<dbReference type="GeneID" id="55966550"/>
<dbReference type="AlphaFoldDB" id="A0A9P4Z4M9"/>
<feature type="region of interest" description="Disordered" evidence="1">
    <location>
        <begin position="299"/>
        <end position="358"/>
    </location>
</feature>
<evidence type="ECO:0000256" key="1">
    <source>
        <dbReference type="SAM" id="MobiDB-lite"/>
    </source>
</evidence>
<feature type="region of interest" description="Disordered" evidence="1">
    <location>
        <begin position="188"/>
        <end position="268"/>
    </location>
</feature>
<organism evidence="2 3">
    <name type="scientific">Geosmithia morbida</name>
    <dbReference type="NCBI Taxonomy" id="1094350"/>
    <lineage>
        <taxon>Eukaryota</taxon>
        <taxon>Fungi</taxon>
        <taxon>Dikarya</taxon>
        <taxon>Ascomycota</taxon>
        <taxon>Pezizomycotina</taxon>
        <taxon>Sordariomycetes</taxon>
        <taxon>Hypocreomycetidae</taxon>
        <taxon>Hypocreales</taxon>
        <taxon>Bionectriaceae</taxon>
        <taxon>Geosmithia</taxon>
    </lineage>
</organism>
<sequence length="358" mass="38217">MPPAANQAALTSGAVVAASLAVAAAVAIYEYPELRRYADDTRRRVAVALQSLSDGINPASASRDPPLFNRPEDAEGFIMSTDVDADDESRRRQREELLYWNMMRMRKEEEGTDAEKAAAAAAAAAGPSPPATTFDDILRPQPPAAYAYASAVHHRVAAQGVRQRGVGTSTTAYAYANPFADEHQIGMDDLGRSTPTPHSDSQSDIYSTTTLEHREPEPEPEAEPEIGPVAVAEQQPLIDFDEATVSSATLDRNDDSYEYTVASSGRPEQDGMYASIQAWARGSMTAADDEDDDVDVDVVSSQGQLTPTDSMSIIGSGRDEDRDGREMDAVSDLGSVVTPSSWSEVSSVSSDAGVGPTH</sequence>
<dbReference type="RefSeq" id="XP_035325236.1">
    <property type="nucleotide sequence ID" value="XM_035462306.1"/>
</dbReference>